<dbReference type="PROSITE" id="PS51257">
    <property type="entry name" value="PROKAR_LIPOPROTEIN"/>
    <property type="match status" value="1"/>
</dbReference>
<dbReference type="InterPro" id="IPR029046">
    <property type="entry name" value="LolA/LolB/LppX"/>
</dbReference>
<dbReference type="SUPFAM" id="SSF89392">
    <property type="entry name" value="Prokaryotic lipoproteins and lipoprotein localization factors"/>
    <property type="match status" value="1"/>
</dbReference>
<evidence type="ECO:0000313" key="14">
    <source>
        <dbReference type="Proteomes" id="UP000249046"/>
    </source>
</evidence>
<keyword evidence="9" id="KW-0564">Palmitate</keyword>
<sequence length="200" mass="22259">MSAVLRWRSGGWLMLALLATGCVSTGIRPDAGRLAVQAEREAALSQNRDWALTARLGVSDGRDSGSGTLNWTQQGSQYRFQVHAPVTGKTWELRGDDGYAELSGLRAEVLRGDGAEALLREALGWRVPVAQLVDWVRALRAGPAAQISFRDDGLPQEIREAGWTVRYLDYDQADPPMPRKLFAEQGDYRVRLAIQRWQRP</sequence>
<evidence type="ECO:0000256" key="11">
    <source>
        <dbReference type="ARBA" id="ARBA00023237"/>
    </source>
</evidence>
<dbReference type="NCBIfam" id="TIGR00548">
    <property type="entry name" value="lolB"/>
    <property type="match status" value="1"/>
</dbReference>
<dbReference type="AlphaFoldDB" id="A0A2W5MX01"/>
<dbReference type="GO" id="GO:0009279">
    <property type="term" value="C:cell outer membrane"/>
    <property type="evidence" value="ECO:0007669"/>
    <property type="project" value="UniProtKB-SubCell"/>
</dbReference>
<evidence type="ECO:0000256" key="7">
    <source>
        <dbReference type="ARBA" id="ARBA00022927"/>
    </source>
</evidence>
<dbReference type="Pfam" id="PF03550">
    <property type="entry name" value="LolB"/>
    <property type="match status" value="1"/>
</dbReference>
<evidence type="ECO:0000256" key="12">
    <source>
        <dbReference type="ARBA" id="ARBA00023288"/>
    </source>
</evidence>
<comment type="similarity">
    <text evidence="2">Belongs to the LolB family.</text>
</comment>
<evidence type="ECO:0000256" key="6">
    <source>
        <dbReference type="ARBA" id="ARBA00022729"/>
    </source>
</evidence>
<keyword evidence="12 13" id="KW-0449">Lipoprotein</keyword>
<keyword evidence="10" id="KW-0143">Chaperone</keyword>
<evidence type="ECO:0000256" key="5">
    <source>
        <dbReference type="ARBA" id="ARBA00022448"/>
    </source>
</evidence>
<keyword evidence="6" id="KW-0732">Signal</keyword>
<protein>
    <recommendedName>
        <fullName evidence="4">Outer-membrane lipoprotein LolB</fullName>
    </recommendedName>
</protein>
<dbReference type="CDD" id="cd16326">
    <property type="entry name" value="LolB"/>
    <property type="match status" value="1"/>
</dbReference>
<proteinExistence type="inferred from homology"/>
<name>A0A2W5MX01_9GAMM</name>
<dbReference type="Gene3D" id="2.50.20.10">
    <property type="entry name" value="Lipoprotein localisation LolA/LolB/LppX"/>
    <property type="match status" value="1"/>
</dbReference>
<dbReference type="GO" id="GO:0015031">
    <property type="term" value="P:protein transport"/>
    <property type="evidence" value="ECO:0007669"/>
    <property type="project" value="UniProtKB-KW"/>
</dbReference>
<evidence type="ECO:0000313" key="13">
    <source>
        <dbReference type="EMBL" id="PZQ18230.1"/>
    </source>
</evidence>
<comment type="subunit">
    <text evidence="3">Monomer.</text>
</comment>
<keyword evidence="7" id="KW-0653">Protein transport</keyword>
<organism evidence="13 14">
    <name type="scientific">Rhodanobacter denitrificans</name>
    <dbReference type="NCBI Taxonomy" id="666685"/>
    <lineage>
        <taxon>Bacteria</taxon>
        <taxon>Pseudomonadati</taxon>
        <taxon>Pseudomonadota</taxon>
        <taxon>Gammaproteobacteria</taxon>
        <taxon>Lysobacterales</taxon>
        <taxon>Rhodanobacteraceae</taxon>
        <taxon>Rhodanobacter</taxon>
    </lineage>
</organism>
<evidence type="ECO:0000256" key="4">
    <source>
        <dbReference type="ARBA" id="ARBA00016202"/>
    </source>
</evidence>
<evidence type="ECO:0000256" key="9">
    <source>
        <dbReference type="ARBA" id="ARBA00023139"/>
    </source>
</evidence>
<evidence type="ECO:0000256" key="1">
    <source>
        <dbReference type="ARBA" id="ARBA00004459"/>
    </source>
</evidence>
<comment type="caution">
    <text evidence="13">The sequence shown here is derived from an EMBL/GenBank/DDBJ whole genome shotgun (WGS) entry which is preliminary data.</text>
</comment>
<accession>A0A2W5MX01</accession>
<evidence type="ECO:0000256" key="3">
    <source>
        <dbReference type="ARBA" id="ARBA00011245"/>
    </source>
</evidence>
<gene>
    <name evidence="13" type="primary">lolB</name>
    <name evidence="13" type="ORF">DI564_02640</name>
</gene>
<keyword evidence="5" id="KW-0813">Transport</keyword>
<dbReference type="Proteomes" id="UP000249046">
    <property type="component" value="Unassembled WGS sequence"/>
</dbReference>
<dbReference type="EMBL" id="QFPO01000003">
    <property type="protein sequence ID" value="PZQ18230.1"/>
    <property type="molecule type" value="Genomic_DNA"/>
</dbReference>
<evidence type="ECO:0000256" key="2">
    <source>
        <dbReference type="ARBA" id="ARBA00009696"/>
    </source>
</evidence>
<evidence type="ECO:0000256" key="10">
    <source>
        <dbReference type="ARBA" id="ARBA00023186"/>
    </source>
</evidence>
<comment type="subcellular location">
    <subcellularLocation>
        <location evidence="1">Cell outer membrane</location>
        <topology evidence="1">Lipid-anchor</topology>
    </subcellularLocation>
</comment>
<keyword evidence="8" id="KW-0472">Membrane</keyword>
<evidence type="ECO:0000256" key="8">
    <source>
        <dbReference type="ARBA" id="ARBA00023136"/>
    </source>
</evidence>
<reference evidence="13 14" key="1">
    <citation type="submission" date="2017-08" db="EMBL/GenBank/DDBJ databases">
        <title>Infants hospitalized years apart are colonized by the same room-sourced microbial strains.</title>
        <authorList>
            <person name="Brooks B."/>
            <person name="Olm M.R."/>
            <person name="Firek B.A."/>
            <person name="Baker R."/>
            <person name="Thomas B.C."/>
            <person name="Morowitz M.J."/>
            <person name="Banfield J.F."/>
        </authorList>
    </citation>
    <scope>NUCLEOTIDE SEQUENCE [LARGE SCALE GENOMIC DNA]</scope>
    <source>
        <strain evidence="13">S2_005_003_R2_42</strain>
    </source>
</reference>
<dbReference type="InterPro" id="IPR004565">
    <property type="entry name" value="OM_lipoprot_LolB"/>
</dbReference>
<keyword evidence="11" id="KW-0998">Cell outer membrane</keyword>